<feature type="compositionally biased region" description="Low complexity" evidence="3">
    <location>
        <begin position="344"/>
        <end position="363"/>
    </location>
</feature>
<dbReference type="Pfam" id="PF10432">
    <property type="entry name" value="bact-PGI_C"/>
    <property type="match status" value="1"/>
</dbReference>
<proteinExistence type="inferred from homology"/>
<dbReference type="GO" id="GO:0097367">
    <property type="term" value="F:carbohydrate derivative binding"/>
    <property type="evidence" value="ECO:0007669"/>
    <property type="project" value="InterPro"/>
</dbReference>
<reference evidence="5" key="1">
    <citation type="journal article" date="2014" name="Int. J. Syst. Evol. Microbiol.">
        <title>Complete genome sequence of Corynebacterium casei LMG S-19264T (=DSM 44701T), isolated from a smear-ripened cheese.</title>
        <authorList>
            <consortium name="US DOE Joint Genome Institute (JGI-PGF)"/>
            <person name="Walter F."/>
            <person name="Albersmeier A."/>
            <person name="Kalinowski J."/>
            <person name="Ruckert C."/>
        </authorList>
    </citation>
    <scope>NUCLEOTIDE SEQUENCE</scope>
    <source>
        <strain evidence="5">JCM 4646</strain>
    </source>
</reference>
<evidence type="ECO:0000256" key="1">
    <source>
        <dbReference type="ARBA" id="ARBA00010523"/>
    </source>
</evidence>
<dbReference type="Gene3D" id="3.40.50.10490">
    <property type="entry name" value="Glucose-6-phosphate isomerase like protein, domain 1"/>
    <property type="match status" value="2"/>
</dbReference>
<name>A0A919GFY3_9ACTN</name>
<feature type="domain" description="Bifunctional glucose-6-phosphate/mannose-6-phosphate isomerase C-terminal" evidence="4">
    <location>
        <begin position="250"/>
        <end position="300"/>
    </location>
</feature>
<dbReference type="EMBL" id="BNBO01000072">
    <property type="protein sequence ID" value="GHH84277.1"/>
    <property type="molecule type" value="Genomic_DNA"/>
</dbReference>
<dbReference type="InterPro" id="IPR019490">
    <property type="entry name" value="Glu6P/Mann6P_isomerase_C"/>
</dbReference>
<comment type="caution">
    <text evidence="5">The sequence shown here is derived from an EMBL/GenBank/DDBJ whole genome shotgun (WGS) entry which is preliminary data.</text>
</comment>
<feature type="region of interest" description="Disordered" evidence="3">
    <location>
        <begin position="344"/>
        <end position="374"/>
    </location>
</feature>
<comment type="similarity">
    <text evidence="1">Belongs to the PGI/PMI family.</text>
</comment>
<evidence type="ECO:0000259" key="4">
    <source>
        <dbReference type="Pfam" id="PF10432"/>
    </source>
</evidence>
<keyword evidence="6" id="KW-1185">Reference proteome</keyword>
<evidence type="ECO:0000313" key="6">
    <source>
        <dbReference type="Proteomes" id="UP000617734"/>
    </source>
</evidence>
<reference evidence="5" key="2">
    <citation type="submission" date="2020-09" db="EMBL/GenBank/DDBJ databases">
        <authorList>
            <person name="Sun Q."/>
            <person name="Ohkuma M."/>
        </authorList>
    </citation>
    <scope>NUCLEOTIDE SEQUENCE</scope>
    <source>
        <strain evidence="5">JCM 4646</strain>
    </source>
</reference>
<dbReference type="GO" id="GO:0004476">
    <property type="term" value="F:mannose-6-phosphate isomerase activity"/>
    <property type="evidence" value="ECO:0007669"/>
    <property type="project" value="InterPro"/>
</dbReference>
<dbReference type="GeneID" id="95357564"/>
<keyword evidence="2 5" id="KW-0413">Isomerase</keyword>
<sequence>MLDDTLLDDPAALQRADHDHALLALAGAGARVRTALRLADAAGVAALRPDGRPRGVLIAGHGSALLAGEILAALAGTACLVTGLPPADAGTVAREDRRLRVPAFAAGMTWQLPGWAGPMDLLVIASADGGERGLITLAEQAYARGCSIVVIAPEGSGLADAALQVRALPLPYVRPSLPEQDDPAAGEYLPAEPDLPAEDPGALWAFLAPLLALTEKTGITQLPPGSLPATADRLDESAVRYRPDAAAYTNPAKSLAARLSGTVPLLWAEGPLAGAAAARFAALLADRAGRPALAGLLPQALLAHRGMFAGQLGGGADPDDFFRDRIDEPDPLLLQVLLLRHTPGRSGAPAEPGEGADAEGPYEQPADDEAPRGVAVSRAHRLAAAHEVRLTEYASGRTDPLHALADLVALTDFAAVYLGLAATAG</sequence>
<evidence type="ECO:0000313" key="5">
    <source>
        <dbReference type="EMBL" id="GHH84277.1"/>
    </source>
</evidence>
<dbReference type="RefSeq" id="WP_190215240.1">
    <property type="nucleotide sequence ID" value="NZ_BNBO01000072.1"/>
</dbReference>
<protein>
    <submittedName>
        <fullName evidence="5">Bifunctional glucose-6-phosphate/mannose-6-phosphate isomerase</fullName>
    </submittedName>
</protein>
<gene>
    <name evidence="5" type="ORF">GCM10018781_73220</name>
</gene>
<dbReference type="GO" id="GO:1901135">
    <property type="term" value="P:carbohydrate derivative metabolic process"/>
    <property type="evidence" value="ECO:0007669"/>
    <property type="project" value="InterPro"/>
</dbReference>
<evidence type="ECO:0000256" key="3">
    <source>
        <dbReference type="SAM" id="MobiDB-lite"/>
    </source>
</evidence>
<dbReference type="AlphaFoldDB" id="A0A919GFY3"/>
<dbReference type="SUPFAM" id="SSF53697">
    <property type="entry name" value="SIS domain"/>
    <property type="match status" value="1"/>
</dbReference>
<accession>A0A919GFY3</accession>
<organism evidence="5 6">
    <name type="scientific">Kitasatospora indigofera</name>
    <dbReference type="NCBI Taxonomy" id="67307"/>
    <lineage>
        <taxon>Bacteria</taxon>
        <taxon>Bacillati</taxon>
        <taxon>Actinomycetota</taxon>
        <taxon>Actinomycetes</taxon>
        <taxon>Kitasatosporales</taxon>
        <taxon>Streptomycetaceae</taxon>
        <taxon>Kitasatospora</taxon>
    </lineage>
</organism>
<dbReference type="GO" id="GO:0005975">
    <property type="term" value="P:carbohydrate metabolic process"/>
    <property type="evidence" value="ECO:0007669"/>
    <property type="project" value="InterPro"/>
</dbReference>
<evidence type="ECO:0000256" key="2">
    <source>
        <dbReference type="ARBA" id="ARBA00023235"/>
    </source>
</evidence>
<dbReference type="Proteomes" id="UP000617734">
    <property type="component" value="Unassembled WGS sequence"/>
</dbReference>
<dbReference type="InterPro" id="IPR046348">
    <property type="entry name" value="SIS_dom_sf"/>
</dbReference>
<dbReference type="GO" id="GO:0004347">
    <property type="term" value="F:glucose-6-phosphate isomerase activity"/>
    <property type="evidence" value="ECO:0007669"/>
    <property type="project" value="InterPro"/>
</dbReference>